<keyword evidence="2" id="KW-1185">Reference proteome</keyword>
<dbReference type="RefSeq" id="WP_146317306.1">
    <property type="nucleotide sequence ID" value="NZ_VCQV01000018.1"/>
</dbReference>
<evidence type="ECO:0000313" key="1">
    <source>
        <dbReference type="EMBL" id="TWP35600.1"/>
    </source>
</evidence>
<protein>
    <submittedName>
        <fullName evidence="1">Uncharacterized protein</fullName>
    </submittedName>
</protein>
<dbReference type="EMBL" id="VCQV01000018">
    <property type="protein sequence ID" value="TWP35600.1"/>
    <property type="molecule type" value="Genomic_DNA"/>
</dbReference>
<sequence>MTTQQPEFGSLGQRGWQAASIDGLASLTLETIPAFEIITLDGIAAFVLGGSLEQPYTIQHGSRIASMVLSAAADSTRYQPEQAPPTTPAMEEARSSIQMGARGFAARRMPGLTQLVNRIVSAAVGEMEIHKESPESQVSSLFFYAMLAVASGPGNECSELTASGVREIFHGWDALVGEGFIPPWRVVGVDDSKAAVPD</sequence>
<dbReference type="Proteomes" id="UP000320244">
    <property type="component" value="Unassembled WGS sequence"/>
</dbReference>
<comment type="caution">
    <text evidence="1">The sequence shown here is derived from an EMBL/GenBank/DDBJ whole genome shotgun (WGS) entry which is preliminary data.</text>
</comment>
<dbReference type="AlphaFoldDB" id="A0A563DZB4"/>
<proteinExistence type="predicted"/>
<dbReference type="OrthoDB" id="3783610at2"/>
<gene>
    <name evidence="1" type="ORF">FGL98_13570</name>
</gene>
<reference evidence="1 2" key="2">
    <citation type="submission" date="2019-08" db="EMBL/GenBank/DDBJ databases">
        <title>Jejuicoccus antrihumi gen. nov., sp. nov., a new member of the family Dermacoccaceae isolated from a cave.</title>
        <authorList>
            <person name="Schumann P."/>
            <person name="Kim I.S."/>
        </authorList>
    </citation>
    <scope>NUCLEOTIDE SEQUENCE [LARGE SCALE GENOMIC DNA]</scope>
    <source>
        <strain evidence="1 2">C5-26</strain>
    </source>
</reference>
<name>A0A563DZB4_9MICO</name>
<organism evidence="1 2">
    <name type="scientific">Leekyejoonella antrihumi</name>
    <dbReference type="NCBI Taxonomy" id="1660198"/>
    <lineage>
        <taxon>Bacteria</taxon>
        <taxon>Bacillati</taxon>
        <taxon>Actinomycetota</taxon>
        <taxon>Actinomycetes</taxon>
        <taxon>Micrococcales</taxon>
        <taxon>Dermacoccaceae</taxon>
        <taxon>Leekyejoonella</taxon>
    </lineage>
</organism>
<evidence type="ECO:0000313" key="2">
    <source>
        <dbReference type="Proteomes" id="UP000320244"/>
    </source>
</evidence>
<reference evidence="1 2" key="1">
    <citation type="submission" date="2019-05" db="EMBL/GenBank/DDBJ databases">
        <authorList>
            <person name="Lee S.D."/>
        </authorList>
    </citation>
    <scope>NUCLEOTIDE SEQUENCE [LARGE SCALE GENOMIC DNA]</scope>
    <source>
        <strain evidence="1 2">C5-26</strain>
    </source>
</reference>
<accession>A0A563DZB4</accession>